<evidence type="ECO:0000313" key="1">
    <source>
        <dbReference type="EMBL" id="KAG6381569.1"/>
    </source>
</evidence>
<protein>
    <submittedName>
        <fullName evidence="1">Uncharacterized protein</fullName>
    </submittedName>
</protein>
<dbReference type="SUPFAM" id="SSF52047">
    <property type="entry name" value="RNI-like"/>
    <property type="match status" value="1"/>
</dbReference>
<dbReference type="OrthoDB" id="3354475at2759"/>
<name>A0A8I2Z0L7_9AGAM</name>
<keyword evidence="2" id="KW-1185">Reference proteome</keyword>
<proteinExistence type="predicted"/>
<dbReference type="InterPro" id="IPR032675">
    <property type="entry name" value="LRR_dom_sf"/>
</dbReference>
<dbReference type="EMBL" id="JAGFBS010000001">
    <property type="protein sequence ID" value="KAG6381569.1"/>
    <property type="molecule type" value="Genomic_DNA"/>
</dbReference>
<dbReference type="Gene3D" id="3.80.10.10">
    <property type="entry name" value="Ribonuclease Inhibitor"/>
    <property type="match status" value="1"/>
</dbReference>
<dbReference type="AlphaFoldDB" id="A0A8I2Z0L7"/>
<reference evidence="1" key="1">
    <citation type="submission" date="2021-03" db="EMBL/GenBank/DDBJ databases">
        <title>Evolutionary innovations through gain and loss of genes in the ectomycorrhizal Boletales.</title>
        <authorList>
            <person name="Wu G."/>
            <person name="Miyauchi S."/>
            <person name="Morin E."/>
            <person name="Yang Z.-L."/>
            <person name="Xu J."/>
            <person name="Martin F.M."/>
        </authorList>
    </citation>
    <scope>NUCLEOTIDE SEQUENCE</scope>
    <source>
        <strain evidence="1">BR01</strain>
    </source>
</reference>
<organism evidence="1 2">
    <name type="scientific">Boletus reticuloceps</name>
    <dbReference type="NCBI Taxonomy" id="495285"/>
    <lineage>
        <taxon>Eukaryota</taxon>
        <taxon>Fungi</taxon>
        <taxon>Dikarya</taxon>
        <taxon>Basidiomycota</taxon>
        <taxon>Agaricomycotina</taxon>
        <taxon>Agaricomycetes</taxon>
        <taxon>Agaricomycetidae</taxon>
        <taxon>Boletales</taxon>
        <taxon>Boletineae</taxon>
        <taxon>Boletaceae</taxon>
        <taxon>Boletoideae</taxon>
        <taxon>Boletus</taxon>
    </lineage>
</organism>
<accession>A0A8I2Z0L7</accession>
<gene>
    <name evidence="1" type="ORF">JVT61DRAFT_162</name>
</gene>
<dbReference type="Proteomes" id="UP000683000">
    <property type="component" value="Unassembled WGS sequence"/>
</dbReference>
<comment type="caution">
    <text evidence="1">The sequence shown here is derived from an EMBL/GenBank/DDBJ whole genome shotgun (WGS) entry which is preliminary data.</text>
</comment>
<evidence type="ECO:0000313" key="2">
    <source>
        <dbReference type="Proteomes" id="UP000683000"/>
    </source>
</evidence>
<sequence>MHNALLISEVLGCIVDHLVEDTARHSVGRPGDTDETGRQALAVLARTCRAFSEPALDGVWRRLHSLKPFLLCFRPTKAPESLDDDIDIAVDAPGPLLPFNEEEWNIVLRYASRVQELTLEYDELSIKILQSLWFRTTVLLPNLRSLHWIYVDRTSVAPIRLLLNPSLVHLDVRVDDGAHTSFLAFLESYHTLCPNLKSLELHHSPRVPEVTAAVSRAVPRFPNLENLGCDNIDEGALIHVIRSRCLQQFSSSLLNYQPDNLSKLAAYGTPEHPPFENLRILELHIEDLSSPFEAVSFYFRTVATPEVFHEFFTALSSATRRKSLRRIKLNTRLTVTAHGAPSQPVNFPVLSPLMTLNIRQFCISIRNPVSLSDDEIVQLVQPWPKLEILDLNENRGWNCPTSVQIPTLKGLVLLLARCPELHGLGFSLDATNTPSLSEAESLIRNTAVTRLSIANSPIQEPVTSVAHFLHKHLPSLTTVRVCLPVTARRMDYHRMWKRVDNEIRQITGRPSSPQLTCCFS</sequence>